<dbReference type="SUPFAM" id="SSF51735">
    <property type="entry name" value="NAD(P)-binding Rossmann-fold domains"/>
    <property type="match status" value="1"/>
</dbReference>
<comment type="caution">
    <text evidence="3">The sequence shown here is derived from an EMBL/GenBank/DDBJ whole genome shotgun (WGS) entry which is preliminary data.</text>
</comment>
<organism evidence="3 4">
    <name type="scientific">Pieris macdunnoughi</name>
    <dbReference type="NCBI Taxonomy" id="345717"/>
    <lineage>
        <taxon>Eukaryota</taxon>
        <taxon>Metazoa</taxon>
        <taxon>Ecdysozoa</taxon>
        <taxon>Arthropoda</taxon>
        <taxon>Hexapoda</taxon>
        <taxon>Insecta</taxon>
        <taxon>Pterygota</taxon>
        <taxon>Neoptera</taxon>
        <taxon>Endopterygota</taxon>
        <taxon>Lepidoptera</taxon>
        <taxon>Glossata</taxon>
        <taxon>Ditrysia</taxon>
        <taxon>Papilionoidea</taxon>
        <taxon>Pieridae</taxon>
        <taxon>Pierinae</taxon>
        <taxon>Pieris</taxon>
    </lineage>
</organism>
<sequence>MDFTDKVVLITGASSGLGASIAIHLSKLSAKLVLVGRKEINLKKIAQYCEKPKGIKPHTIVADVSDEGNLERILNETIEEFGKLDVLVNNAGVLAMGGIKKTDMESFDRVMSINTRAVFQLTMLATPHLIASKGCIINMSSIVSTRPNTIMLAYNMSKAAIDQFTKCVALELAPDGVRVNSVNPGFVKTNLIKDSGLTEDQVDMVSKNMAQSNPLKKIVEADEVAALVAFLASDQAKSITGCCYPIDSGKLLV</sequence>
<dbReference type="InterPro" id="IPR036291">
    <property type="entry name" value="NAD(P)-bd_dom_sf"/>
</dbReference>
<dbReference type="PANTHER" id="PTHR43975">
    <property type="entry name" value="ZGC:101858"/>
    <property type="match status" value="1"/>
</dbReference>
<proteinExistence type="predicted"/>
<keyword evidence="1" id="KW-0560">Oxidoreductase</keyword>
<reference evidence="3" key="1">
    <citation type="submission" date="2021-02" db="EMBL/GenBank/DDBJ databases">
        <authorList>
            <person name="Steward A R."/>
        </authorList>
    </citation>
    <scope>NUCLEOTIDE SEQUENCE</scope>
</reference>
<dbReference type="SMART" id="SM00822">
    <property type="entry name" value="PKS_KR"/>
    <property type="match status" value="1"/>
</dbReference>
<name>A0A821RE80_9NEOP</name>
<accession>A0A821RE80</accession>
<dbReference type="InterPro" id="IPR057326">
    <property type="entry name" value="KR_dom"/>
</dbReference>
<keyword evidence="4" id="KW-1185">Reference proteome</keyword>
<evidence type="ECO:0000259" key="2">
    <source>
        <dbReference type="SMART" id="SM00822"/>
    </source>
</evidence>
<dbReference type="PANTHER" id="PTHR43975:SF2">
    <property type="entry name" value="EG:BACR7A4.14 PROTEIN-RELATED"/>
    <property type="match status" value="1"/>
</dbReference>
<dbReference type="Gene3D" id="3.40.50.720">
    <property type="entry name" value="NAD(P)-binding Rossmann-like Domain"/>
    <property type="match status" value="1"/>
</dbReference>
<dbReference type="PRINTS" id="PR00081">
    <property type="entry name" value="GDHRDH"/>
</dbReference>
<dbReference type="FunFam" id="3.40.50.720:FF:000084">
    <property type="entry name" value="Short-chain dehydrogenase reductase"/>
    <property type="match status" value="1"/>
</dbReference>
<evidence type="ECO:0000313" key="3">
    <source>
        <dbReference type="EMBL" id="CAF4841951.1"/>
    </source>
</evidence>
<evidence type="ECO:0000256" key="1">
    <source>
        <dbReference type="ARBA" id="ARBA00023002"/>
    </source>
</evidence>
<dbReference type="PROSITE" id="PS00061">
    <property type="entry name" value="ADH_SHORT"/>
    <property type="match status" value="1"/>
</dbReference>
<gene>
    <name evidence="3" type="ORF">PMACD_LOCUS6250</name>
</gene>
<dbReference type="InterPro" id="IPR002347">
    <property type="entry name" value="SDR_fam"/>
</dbReference>
<dbReference type="InterPro" id="IPR020904">
    <property type="entry name" value="Sc_DH/Rdtase_CS"/>
</dbReference>
<evidence type="ECO:0000313" key="4">
    <source>
        <dbReference type="Proteomes" id="UP000663880"/>
    </source>
</evidence>
<dbReference type="PRINTS" id="PR00080">
    <property type="entry name" value="SDRFAMILY"/>
</dbReference>
<dbReference type="GO" id="GO:0016491">
    <property type="term" value="F:oxidoreductase activity"/>
    <property type="evidence" value="ECO:0007669"/>
    <property type="project" value="UniProtKB-KW"/>
</dbReference>
<dbReference type="AlphaFoldDB" id="A0A821RE80"/>
<dbReference type="OrthoDB" id="47007at2759"/>
<dbReference type="Pfam" id="PF13561">
    <property type="entry name" value="adh_short_C2"/>
    <property type="match status" value="1"/>
</dbReference>
<dbReference type="GO" id="GO:0006629">
    <property type="term" value="P:lipid metabolic process"/>
    <property type="evidence" value="ECO:0007669"/>
    <property type="project" value="UniProtKB-ARBA"/>
</dbReference>
<feature type="domain" description="Ketoreductase" evidence="2">
    <location>
        <begin position="6"/>
        <end position="185"/>
    </location>
</feature>
<dbReference type="Proteomes" id="UP000663880">
    <property type="component" value="Unassembled WGS sequence"/>
</dbReference>
<dbReference type="EMBL" id="CAJOBZ010000013">
    <property type="protein sequence ID" value="CAF4841951.1"/>
    <property type="molecule type" value="Genomic_DNA"/>
</dbReference>
<protein>
    <recommendedName>
        <fullName evidence="2">Ketoreductase domain-containing protein</fullName>
    </recommendedName>
</protein>